<accession>A0A1L8DNF8</accession>
<dbReference type="AlphaFoldDB" id="A0A1L8DNF8"/>
<evidence type="ECO:0000313" key="1">
    <source>
        <dbReference type="EMBL" id="JAV07998.1"/>
    </source>
</evidence>
<sequence>MTELFFLVHLEIILKFLHIVEISFGHFPRKFHKLLTRILEGTFGEIVFNLLETEDFHILALICDCGCYCGEIINFRYNNTHLLPDDTRIDVIVPIPDAQNKITH</sequence>
<name>A0A1L8DNF8_9DIPT</name>
<reference evidence="1" key="1">
    <citation type="submission" date="2016-12" db="EMBL/GenBank/DDBJ databases">
        <title>An insight into the sialome and mialome of the sand fly, Nyssomyia neivai.</title>
        <authorList>
            <person name="Sebastian V."/>
            <person name="Goulart T.M."/>
            <person name="Oliveira W."/>
            <person name="Calvo E."/>
            <person name="Oliveira L.F."/>
            <person name="Pinto M.C."/>
            <person name="Rosselino A.M."/>
            <person name="Ribeiro J.M."/>
        </authorList>
    </citation>
    <scope>NUCLEOTIDE SEQUENCE</scope>
</reference>
<proteinExistence type="predicted"/>
<protein>
    <submittedName>
        <fullName evidence="1">Putative secreted protein</fullName>
    </submittedName>
</protein>
<organism evidence="1">
    <name type="scientific">Nyssomyia neivai</name>
    <dbReference type="NCBI Taxonomy" id="330878"/>
    <lineage>
        <taxon>Eukaryota</taxon>
        <taxon>Metazoa</taxon>
        <taxon>Ecdysozoa</taxon>
        <taxon>Arthropoda</taxon>
        <taxon>Hexapoda</taxon>
        <taxon>Insecta</taxon>
        <taxon>Pterygota</taxon>
        <taxon>Neoptera</taxon>
        <taxon>Endopterygota</taxon>
        <taxon>Diptera</taxon>
        <taxon>Nematocera</taxon>
        <taxon>Psychodoidea</taxon>
        <taxon>Psychodidae</taxon>
        <taxon>Nyssomyia</taxon>
    </lineage>
</organism>
<dbReference type="EMBL" id="GFDF01006086">
    <property type="protein sequence ID" value="JAV07998.1"/>
    <property type="molecule type" value="Transcribed_RNA"/>
</dbReference>